<evidence type="ECO:0000313" key="3">
    <source>
        <dbReference type="Proteomes" id="UP000199476"/>
    </source>
</evidence>
<accession>A0A1G9Q832</accession>
<evidence type="ECO:0000313" key="2">
    <source>
        <dbReference type="EMBL" id="SDM06515.1"/>
    </source>
</evidence>
<dbReference type="Pfam" id="PF13275">
    <property type="entry name" value="S4_2"/>
    <property type="match status" value="1"/>
</dbReference>
<dbReference type="GO" id="GO:0003723">
    <property type="term" value="F:RNA binding"/>
    <property type="evidence" value="ECO:0007669"/>
    <property type="project" value="UniProtKB-KW"/>
</dbReference>
<sequence length="76" mass="8482">MEGEIHDIKINTETINLDQFLKWANIVESGGQAKNLIQAGEVRVNGEVNYSRSKTIKPGDFVSLKESNDKFKVSSD</sequence>
<keyword evidence="3" id="KW-1185">Reference proteome</keyword>
<dbReference type="Proteomes" id="UP000199476">
    <property type="component" value="Unassembled WGS sequence"/>
</dbReference>
<dbReference type="AlphaFoldDB" id="A0A1G9Q832"/>
<gene>
    <name evidence="2" type="ORF">SAMN04488692_11562</name>
</gene>
<organism evidence="2 3">
    <name type="scientific">Halarsenatibacter silvermanii</name>
    <dbReference type="NCBI Taxonomy" id="321763"/>
    <lineage>
        <taxon>Bacteria</taxon>
        <taxon>Bacillati</taxon>
        <taxon>Bacillota</taxon>
        <taxon>Clostridia</taxon>
        <taxon>Halanaerobiales</taxon>
        <taxon>Halarsenatibacteraceae</taxon>
        <taxon>Halarsenatibacter</taxon>
    </lineage>
</organism>
<name>A0A1G9Q832_9FIRM</name>
<reference evidence="2 3" key="1">
    <citation type="submission" date="2016-10" db="EMBL/GenBank/DDBJ databases">
        <authorList>
            <person name="de Groot N.N."/>
        </authorList>
    </citation>
    <scope>NUCLEOTIDE SEQUENCE [LARGE SCALE GENOMIC DNA]</scope>
    <source>
        <strain evidence="2 3">SLAS-1</strain>
    </source>
</reference>
<dbReference type="STRING" id="321763.SAMN04488692_11562"/>
<dbReference type="InterPro" id="IPR036986">
    <property type="entry name" value="S4_RNA-bd_sf"/>
</dbReference>
<dbReference type="SUPFAM" id="SSF55174">
    <property type="entry name" value="Alpha-L RNA-binding motif"/>
    <property type="match status" value="1"/>
</dbReference>
<evidence type="ECO:0000256" key="1">
    <source>
        <dbReference type="PROSITE-ProRule" id="PRU00182"/>
    </source>
</evidence>
<protein>
    <submittedName>
        <fullName evidence="2">Ribosome-associated protein</fullName>
    </submittedName>
</protein>
<dbReference type="EMBL" id="FNGO01000015">
    <property type="protein sequence ID" value="SDM06515.1"/>
    <property type="molecule type" value="Genomic_DNA"/>
</dbReference>
<dbReference type="CDD" id="cd00165">
    <property type="entry name" value="S4"/>
    <property type="match status" value="1"/>
</dbReference>
<keyword evidence="1" id="KW-0694">RNA-binding</keyword>
<dbReference type="Gene3D" id="3.10.290.10">
    <property type="entry name" value="RNA-binding S4 domain"/>
    <property type="match status" value="1"/>
</dbReference>
<proteinExistence type="predicted"/>
<dbReference type="PROSITE" id="PS50889">
    <property type="entry name" value="S4"/>
    <property type="match status" value="1"/>
</dbReference>